<keyword evidence="2" id="KW-1185">Reference proteome</keyword>
<dbReference type="RefSeq" id="WP_209295371.1">
    <property type="nucleotide sequence ID" value="NZ_JAGIKT010000038.1"/>
</dbReference>
<organism evidence="1 2">
    <name type="scientific">Bradyrhizobium vignae</name>
    <dbReference type="NCBI Taxonomy" id="1549949"/>
    <lineage>
        <taxon>Bacteria</taxon>
        <taxon>Pseudomonadati</taxon>
        <taxon>Pseudomonadota</taxon>
        <taxon>Alphaproteobacteria</taxon>
        <taxon>Hyphomicrobiales</taxon>
        <taxon>Nitrobacteraceae</taxon>
        <taxon>Bradyrhizobium</taxon>
    </lineage>
</organism>
<gene>
    <name evidence="1" type="ORF">JWS04_17155</name>
</gene>
<protein>
    <submittedName>
        <fullName evidence="1">Uncharacterized protein</fullName>
    </submittedName>
</protein>
<dbReference type="Proteomes" id="UP000669317">
    <property type="component" value="Unassembled WGS sequence"/>
</dbReference>
<dbReference type="EMBL" id="JAGIKT010000038">
    <property type="protein sequence ID" value="MBP0112782.1"/>
    <property type="molecule type" value="Genomic_DNA"/>
</dbReference>
<proteinExistence type="predicted"/>
<evidence type="ECO:0000313" key="2">
    <source>
        <dbReference type="Proteomes" id="UP000669317"/>
    </source>
</evidence>
<comment type="caution">
    <text evidence="1">The sequence shown here is derived from an EMBL/GenBank/DDBJ whole genome shotgun (WGS) entry which is preliminary data.</text>
</comment>
<reference evidence="1 2" key="1">
    <citation type="submission" date="2021-03" db="EMBL/GenBank/DDBJ databases">
        <title>Genome Sequence of Bradyrhizobium vignae strain ISRA400.</title>
        <authorList>
            <person name="Tisa L.S."/>
            <person name="Svistoonoff S."/>
            <person name="Hocher V."/>
            <person name="Fall S."/>
            <person name="Zaiya A."/>
            <person name="Naing D."/>
            <person name="Niang N."/>
            <person name="Diouf A."/>
            <person name="Dasylva M.C."/>
            <person name="Toure O."/>
            <person name="Gueye M."/>
            <person name="Gully D."/>
            <person name="Tisseyre P."/>
            <person name="Simpson S."/>
            <person name="Morris K."/>
            <person name="Thomas W.K."/>
        </authorList>
    </citation>
    <scope>NUCLEOTIDE SEQUENCE [LARGE SCALE GENOMIC DNA]</scope>
    <source>
        <strain evidence="1 2">ISRA400</strain>
    </source>
</reference>
<accession>A0ABS3ZXA1</accession>
<name>A0ABS3ZXA1_9BRAD</name>
<sequence>MNSVPTEEDVLDAFAAEPNHDAATFQRYLKEYPQFAVALVDLSRELSREIAEDETLSEREIAWIEKATREYSEGWASAAFAAPTLEQRRAAAKELRVPRQVITAILECKVAVETISRRTRRRLALQFNATVDGLVQALSGPQLSASRSYKADVSPSTGEKVSLEQVLREAGVSEDVIADLVSEDD</sequence>
<evidence type="ECO:0000313" key="1">
    <source>
        <dbReference type="EMBL" id="MBP0112782.1"/>
    </source>
</evidence>